<accession>A0AAP4A2N8</accession>
<evidence type="ECO:0000313" key="2">
    <source>
        <dbReference type="Proteomes" id="UP001229409"/>
    </source>
</evidence>
<dbReference type="EMBL" id="JARVWT010000004">
    <property type="protein sequence ID" value="MDH2331484.1"/>
    <property type="molecule type" value="Genomic_DNA"/>
</dbReference>
<dbReference type="Proteomes" id="UP001229409">
    <property type="component" value="Unassembled WGS sequence"/>
</dbReference>
<protein>
    <submittedName>
        <fullName evidence="1">Uncharacterized protein</fullName>
    </submittedName>
</protein>
<evidence type="ECO:0000313" key="1">
    <source>
        <dbReference type="EMBL" id="MDH2331484.1"/>
    </source>
</evidence>
<reference evidence="1" key="1">
    <citation type="submission" date="2023-04" db="EMBL/GenBank/DDBJ databases">
        <title>Uncovering the Secrets of Slow-Growing Bacteria in Tropical Savanna Soil through Cultivation and Genomic Analysis.</title>
        <authorList>
            <person name="Goncalves O.S."/>
            <person name="Santana M.F."/>
        </authorList>
    </citation>
    <scope>NUCLEOTIDE SEQUENCE</scope>
    <source>
        <strain evidence="1">ANTI</strain>
    </source>
</reference>
<proteinExistence type="predicted"/>
<name>A0AAP4A2N8_PAEPO</name>
<dbReference type="RefSeq" id="WP_023988644.1">
    <property type="nucleotide sequence ID" value="NZ_CP011420.1"/>
</dbReference>
<sequence length="56" mass="6049">MAGKMLAEAGMVGAGLNGVSFSSYTLFWFIGPKIINDNLVVGKTSKSITLEYYLLM</sequence>
<organism evidence="1 2">
    <name type="scientific">Paenibacillus polymyxa</name>
    <name type="common">Bacillus polymyxa</name>
    <dbReference type="NCBI Taxonomy" id="1406"/>
    <lineage>
        <taxon>Bacteria</taxon>
        <taxon>Bacillati</taxon>
        <taxon>Bacillota</taxon>
        <taxon>Bacilli</taxon>
        <taxon>Bacillales</taxon>
        <taxon>Paenibacillaceae</taxon>
        <taxon>Paenibacillus</taxon>
    </lineage>
</organism>
<comment type="caution">
    <text evidence="1">The sequence shown here is derived from an EMBL/GenBank/DDBJ whole genome shotgun (WGS) entry which is preliminary data.</text>
</comment>
<dbReference type="AlphaFoldDB" id="A0AAP4A2N8"/>
<gene>
    <name evidence="1" type="ORF">QDS18_11410</name>
</gene>